<dbReference type="PROSITE" id="PS51354">
    <property type="entry name" value="GLUTAREDOXIN_2"/>
    <property type="match status" value="1"/>
</dbReference>
<sequence length="223" mass="25397">MAPNKLTLYNAKLCPYAQRAVIALKEVGVAYEEVTVDLLNKPEWYAAKVNPEGKVPALDVDGTILAESLVIIELINDLYPEKKLLPSDPIQKAQIRFFIEYFNKLWTNLFKHITGQLSLEDYIKEAEPVWIRVNELLLEQSQTGPYFLGDQFSLADVALAPFIARIRAVTSRSEAGFEFKAVKENPRLAQFLQGVLDRPSFKESYIGDDGFFTSVQKKFNYRL</sequence>
<evidence type="ECO:0000256" key="1">
    <source>
        <dbReference type="ARBA" id="ARBA00023002"/>
    </source>
</evidence>
<dbReference type="PROSITE" id="PS50404">
    <property type="entry name" value="GST_NTER"/>
    <property type="match status" value="1"/>
</dbReference>
<dbReference type="InterPro" id="IPR041695">
    <property type="entry name" value="GST_C_5"/>
</dbReference>
<dbReference type="SUPFAM" id="SSF47616">
    <property type="entry name" value="GST C-terminal domain-like"/>
    <property type="match status" value="1"/>
</dbReference>
<organism evidence="4 5">
    <name type="scientific">Absidia repens</name>
    <dbReference type="NCBI Taxonomy" id="90262"/>
    <lineage>
        <taxon>Eukaryota</taxon>
        <taxon>Fungi</taxon>
        <taxon>Fungi incertae sedis</taxon>
        <taxon>Mucoromycota</taxon>
        <taxon>Mucoromycotina</taxon>
        <taxon>Mucoromycetes</taxon>
        <taxon>Mucorales</taxon>
        <taxon>Cunninghamellaceae</taxon>
        <taxon>Absidia</taxon>
    </lineage>
</organism>
<dbReference type="SUPFAM" id="SSF52833">
    <property type="entry name" value="Thioredoxin-like"/>
    <property type="match status" value="1"/>
</dbReference>
<dbReference type="Pfam" id="PF13417">
    <property type="entry name" value="GST_N_3"/>
    <property type="match status" value="1"/>
</dbReference>
<reference evidence="4 5" key="1">
    <citation type="submission" date="2016-07" db="EMBL/GenBank/DDBJ databases">
        <title>Pervasive Adenine N6-methylation of Active Genes in Fungi.</title>
        <authorList>
            <consortium name="DOE Joint Genome Institute"/>
            <person name="Mondo S.J."/>
            <person name="Dannebaum R.O."/>
            <person name="Kuo R.C."/>
            <person name="Labutti K."/>
            <person name="Haridas S."/>
            <person name="Kuo A."/>
            <person name="Salamov A."/>
            <person name="Ahrendt S.R."/>
            <person name="Lipzen A."/>
            <person name="Sullivan W."/>
            <person name="Andreopoulos W.B."/>
            <person name="Clum A."/>
            <person name="Lindquist E."/>
            <person name="Daum C."/>
            <person name="Ramamoorthy G.K."/>
            <person name="Gryganskyi A."/>
            <person name="Culley D."/>
            <person name="Magnuson J.K."/>
            <person name="James T.Y."/>
            <person name="O'Malley M.A."/>
            <person name="Stajich J.E."/>
            <person name="Spatafora J.W."/>
            <person name="Visel A."/>
            <person name="Grigoriev I.V."/>
        </authorList>
    </citation>
    <scope>NUCLEOTIDE SEQUENCE [LARGE SCALE GENOMIC DNA]</scope>
    <source>
        <strain evidence="4 5">NRRL 1336</strain>
    </source>
</reference>
<dbReference type="GO" id="GO:0005737">
    <property type="term" value="C:cytoplasm"/>
    <property type="evidence" value="ECO:0007669"/>
    <property type="project" value="InterPro"/>
</dbReference>
<dbReference type="CDD" id="cd00570">
    <property type="entry name" value="GST_N_family"/>
    <property type="match status" value="1"/>
</dbReference>
<dbReference type="InterPro" id="IPR004045">
    <property type="entry name" value="Glutathione_S-Trfase_N"/>
</dbReference>
<dbReference type="GO" id="GO:0045174">
    <property type="term" value="F:glutathione dehydrogenase (ascorbate) activity"/>
    <property type="evidence" value="ECO:0007669"/>
    <property type="project" value="UniProtKB-ARBA"/>
</dbReference>
<dbReference type="PANTHER" id="PTHR43968">
    <property type="match status" value="1"/>
</dbReference>
<dbReference type="PANTHER" id="PTHR43968:SF6">
    <property type="entry name" value="GLUTATHIONE S-TRANSFERASE OMEGA"/>
    <property type="match status" value="1"/>
</dbReference>
<evidence type="ECO:0000313" key="5">
    <source>
        <dbReference type="Proteomes" id="UP000193560"/>
    </source>
</evidence>
<dbReference type="OrthoDB" id="202840at2759"/>
<evidence type="ECO:0000259" key="2">
    <source>
        <dbReference type="PROSITE" id="PS50404"/>
    </source>
</evidence>
<feature type="domain" description="GST N-terminal" evidence="2">
    <location>
        <begin position="4"/>
        <end position="83"/>
    </location>
</feature>
<dbReference type="InterPro" id="IPR005442">
    <property type="entry name" value="GST_omega"/>
</dbReference>
<dbReference type="InterPro" id="IPR036249">
    <property type="entry name" value="Thioredoxin-like_sf"/>
</dbReference>
<dbReference type="FunFam" id="3.40.30.10:FF:000123">
    <property type="entry name" value="Glutathione transferase o1"/>
    <property type="match status" value="1"/>
</dbReference>
<keyword evidence="1" id="KW-0560">Oxidoreductase</keyword>
<dbReference type="InterPro" id="IPR036282">
    <property type="entry name" value="Glutathione-S-Trfase_C_sf"/>
</dbReference>
<evidence type="ECO:0000259" key="3">
    <source>
        <dbReference type="PROSITE" id="PS50405"/>
    </source>
</evidence>
<protein>
    <submittedName>
        <fullName evidence="4">Thioredoxin-like protein</fullName>
    </submittedName>
</protein>
<dbReference type="PROSITE" id="PS50405">
    <property type="entry name" value="GST_CTER"/>
    <property type="match status" value="1"/>
</dbReference>
<dbReference type="Proteomes" id="UP000193560">
    <property type="component" value="Unassembled WGS sequence"/>
</dbReference>
<accession>A0A1X2IPF4</accession>
<evidence type="ECO:0000313" key="4">
    <source>
        <dbReference type="EMBL" id="ORZ19883.1"/>
    </source>
</evidence>
<proteinExistence type="predicted"/>
<dbReference type="InterPro" id="IPR040079">
    <property type="entry name" value="Glutathione_S-Trfase"/>
</dbReference>
<feature type="domain" description="GST C-terminal" evidence="3">
    <location>
        <begin position="88"/>
        <end position="221"/>
    </location>
</feature>
<dbReference type="SFLD" id="SFLDS00019">
    <property type="entry name" value="Glutathione_Transferase_(cytos"/>
    <property type="match status" value="1"/>
</dbReference>
<keyword evidence="5" id="KW-1185">Reference proteome</keyword>
<dbReference type="AlphaFoldDB" id="A0A1X2IPF4"/>
<dbReference type="SFLD" id="SFLDG00358">
    <property type="entry name" value="Main_(cytGST)"/>
    <property type="match status" value="1"/>
</dbReference>
<dbReference type="Gene3D" id="1.20.1050.10">
    <property type="match status" value="1"/>
</dbReference>
<name>A0A1X2IPF4_9FUNG</name>
<dbReference type="InterPro" id="IPR010987">
    <property type="entry name" value="Glutathione-S-Trfase_C-like"/>
</dbReference>
<comment type="caution">
    <text evidence="4">The sequence shown here is derived from an EMBL/GenBank/DDBJ whole genome shotgun (WGS) entry which is preliminary data.</text>
</comment>
<dbReference type="InterPro" id="IPR050983">
    <property type="entry name" value="GST_Omega/HSP26"/>
</dbReference>
<dbReference type="GO" id="GO:0004364">
    <property type="term" value="F:glutathione transferase activity"/>
    <property type="evidence" value="ECO:0007669"/>
    <property type="project" value="InterPro"/>
</dbReference>
<dbReference type="STRING" id="90262.A0A1X2IPF4"/>
<dbReference type="EMBL" id="MCGE01000007">
    <property type="protein sequence ID" value="ORZ19883.1"/>
    <property type="molecule type" value="Genomic_DNA"/>
</dbReference>
<dbReference type="Gene3D" id="3.40.30.10">
    <property type="entry name" value="Glutaredoxin"/>
    <property type="match status" value="1"/>
</dbReference>
<dbReference type="Pfam" id="PF16865">
    <property type="entry name" value="GST_C_5"/>
    <property type="match status" value="1"/>
</dbReference>
<gene>
    <name evidence="4" type="ORF">BCR42DRAFT_410720</name>
</gene>
<dbReference type="PRINTS" id="PR01625">
    <property type="entry name" value="GSTRNSFRASEO"/>
</dbReference>